<comment type="caution">
    <text evidence="2">The sequence shown here is derived from an EMBL/GenBank/DDBJ whole genome shotgun (WGS) entry which is preliminary data.</text>
</comment>
<organism evidence="2 3">
    <name type="scientific">Deinococcus multiflagellatus</name>
    <dbReference type="NCBI Taxonomy" id="1656887"/>
    <lineage>
        <taxon>Bacteria</taxon>
        <taxon>Thermotogati</taxon>
        <taxon>Deinococcota</taxon>
        <taxon>Deinococci</taxon>
        <taxon>Deinococcales</taxon>
        <taxon>Deinococcaceae</taxon>
        <taxon>Deinococcus</taxon>
    </lineage>
</organism>
<dbReference type="RefSeq" id="WP_224612169.1">
    <property type="nucleotide sequence ID" value="NZ_JAIQXV010000023.1"/>
</dbReference>
<protein>
    <submittedName>
        <fullName evidence="2">Uncharacterized protein</fullName>
    </submittedName>
</protein>
<accession>A0ABW1ZPW8</accession>
<feature type="region of interest" description="Disordered" evidence="1">
    <location>
        <begin position="1"/>
        <end position="23"/>
    </location>
</feature>
<evidence type="ECO:0000256" key="1">
    <source>
        <dbReference type="SAM" id="MobiDB-lite"/>
    </source>
</evidence>
<reference evidence="3" key="1">
    <citation type="journal article" date="2019" name="Int. J. Syst. Evol. Microbiol.">
        <title>The Global Catalogue of Microorganisms (GCM) 10K type strain sequencing project: providing services to taxonomists for standard genome sequencing and annotation.</title>
        <authorList>
            <consortium name="The Broad Institute Genomics Platform"/>
            <consortium name="The Broad Institute Genome Sequencing Center for Infectious Disease"/>
            <person name="Wu L."/>
            <person name="Ma J."/>
        </authorList>
    </citation>
    <scope>NUCLEOTIDE SEQUENCE [LARGE SCALE GENOMIC DNA]</scope>
    <source>
        <strain evidence="3">CCUG 63830</strain>
    </source>
</reference>
<gene>
    <name evidence="2" type="ORF">ACFP90_20625</name>
</gene>
<dbReference type="EMBL" id="JBHSWB010000002">
    <property type="protein sequence ID" value="MFC6662462.1"/>
    <property type="molecule type" value="Genomic_DNA"/>
</dbReference>
<evidence type="ECO:0000313" key="3">
    <source>
        <dbReference type="Proteomes" id="UP001596317"/>
    </source>
</evidence>
<sequence>MTVKEAFHTPDDGGGVRASGEAHREFSMPNVFARKKREDHQGEQLDLVLAELWKVCGEAARQLGEDIG</sequence>
<proteinExistence type="predicted"/>
<keyword evidence="3" id="KW-1185">Reference proteome</keyword>
<feature type="compositionally biased region" description="Basic and acidic residues" evidence="1">
    <location>
        <begin position="1"/>
        <end position="11"/>
    </location>
</feature>
<dbReference type="Proteomes" id="UP001596317">
    <property type="component" value="Unassembled WGS sequence"/>
</dbReference>
<name>A0ABW1ZPW8_9DEIO</name>
<evidence type="ECO:0000313" key="2">
    <source>
        <dbReference type="EMBL" id="MFC6662462.1"/>
    </source>
</evidence>